<dbReference type="SUPFAM" id="SSF55729">
    <property type="entry name" value="Acyl-CoA N-acyltransferases (Nat)"/>
    <property type="match status" value="1"/>
</dbReference>
<dbReference type="InterPro" id="IPR000182">
    <property type="entry name" value="GNAT_dom"/>
</dbReference>
<dbReference type="Proteomes" id="UP001179363">
    <property type="component" value="Unassembled WGS sequence"/>
</dbReference>
<sequence>MKTDRLNIELYTKNDELEALQMFREKDIFKYIPHLNNKKDKEYLDFLSLKEKQISDGSGFYWTLRSKFNNDFIGAVNLTPIMDTGEMQIGWVIKSEFRKKGFALEAAQQIMNFAVNSTDYHPIYALFNKQNIASKKILEKLNFTLFEVLSSKEETVIKYVYKS</sequence>
<name>A0ABS9EEA0_9FLAO</name>
<accession>A0ABS9EEA0</accession>
<protein>
    <submittedName>
        <fullName evidence="2">GNAT family N-acetyltransferase</fullName>
    </submittedName>
</protein>
<dbReference type="InterPro" id="IPR016181">
    <property type="entry name" value="Acyl_CoA_acyltransferase"/>
</dbReference>
<keyword evidence="3" id="KW-1185">Reference proteome</keyword>
<dbReference type="RefSeq" id="WP_236133352.1">
    <property type="nucleotide sequence ID" value="NZ_JAKGTH010000007.1"/>
</dbReference>
<gene>
    <name evidence="2" type="ORF">L1I30_05960</name>
</gene>
<proteinExistence type="predicted"/>
<dbReference type="Gene3D" id="3.40.630.30">
    <property type="match status" value="1"/>
</dbReference>
<feature type="domain" description="N-acetyltransferase" evidence="1">
    <location>
        <begin position="5"/>
        <end position="144"/>
    </location>
</feature>
<evidence type="ECO:0000259" key="1">
    <source>
        <dbReference type="Pfam" id="PF13302"/>
    </source>
</evidence>
<comment type="caution">
    <text evidence="2">The sequence shown here is derived from an EMBL/GenBank/DDBJ whole genome shotgun (WGS) entry which is preliminary data.</text>
</comment>
<reference evidence="2" key="1">
    <citation type="submission" date="2022-01" db="EMBL/GenBank/DDBJ databases">
        <title>Gillisia lutea sp. nov., isolated from marine plastic residues from the Malvarosa beach (Valencia, Spain).</title>
        <authorList>
            <person name="Vidal-Verdu A."/>
            <person name="Molina-Menor E."/>
            <person name="Satari L."/>
            <person name="Pascual J."/>
            <person name="Pereto J."/>
            <person name="Porcar M."/>
        </authorList>
    </citation>
    <scope>NUCLEOTIDE SEQUENCE</scope>
    <source>
        <strain evidence="2">M10.2A</strain>
    </source>
</reference>
<evidence type="ECO:0000313" key="2">
    <source>
        <dbReference type="EMBL" id="MCF4101202.1"/>
    </source>
</evidence>
<organism evidence="2 3">
    <name type="scientific">Gillisia lutea</name>
    <dbReference type="NCBI Taxonomy" id="2909668"/>
    <lineage>
        <taxon>Bacteria</taxon>
        <taxon>Pseudomonadati</taxon>
        <taxon>Bacteroidota</taxon>
        <taxon>Flavobacteriia</taxon>
        <taxon>Flavobacteriales</taxon>
        <taxon>Flavobacteriaceae</taxon>
        <taxon>Gillisia</taxon>
    </lineage>
</organism>
<evidence type="ECO:0000313" key="3">
    <source>
        <dbReference type="Proteomes" id="UP001179363"/>
    </source>
</evidence>
<dbReference type="EMBL" id="JAKGTH010000007">
    <property type="protein sequence ID" value="MCF4101202.1"/>
    <property type="molecule type" value="Genomic_DNA"/>
</dbReference>
<dbReference type="PANTHER" id="PTHR43792">
    <property type="entry name" value="GNAT FAMILY, PUTATIVE (AFU_ORTHOLOGUE AFUA_3G00765)-RELATED-RELATED"/>
    <property type="match status" value="1"/>
</dbReference>
<dbReference type="Pfam" id="PF13302">
    <property type="entry name" value="Acetyltransf_3"/>
    <property type="match status" value="1"/>
</dbReference>
<dbReference type="InterPro" id="IPR051531">
    <property type="entry name" value="N-acetyltransferase"/>
</dbReference>